<evidence type="ECO:0000313" key="4">
    <source>
        <dbReference type="Proteomes" id="UP000050501"/>
    </source>
</evidence>
<dbReference type="STRING" id="229921.ADN01_09400"/>
<feature type="transmembrane region" description="Helical" evidence="1">
    <location>
        <begin position="12"/>
        <end position="36"/>
    </location>
</feature>
<evidence type="ECO:0000256" key="1">
    <source>
        <dbReference type="SAM" id="Phobius"/>
    </source>
</evidence>
<organism evidence="3 4">
    <name type="scientific">Levilinea saccharolytica</name>
    <dbReference type="NCBI Taxonomy" id="229921"/>
    <lineage>
        <taxon>Bacteria</taxon>
        <taxon>Bacillati</taxon>
        <taxon>Chloroflexota</taxon>
        <taxon>Anaerolineae</taxon>
        <taxon>Anaerolineales</taxon>
        <taxon>Anaerolineaceae</taxon>
        <taxon>Levilinea</taxon>
    </lineage>
</organism>
<keyword evidence="1" id="KW-0812">Transmembrane</keyword>
<evidence type="ECO:0000259" key="2">
    <source>
        <dbReference type="Pfam" id="PF05425"/>
    </source>
</evidence>
<dbReference type="InterPro" id="IPR008457">
    <property type="entry name" value="Cu-R_CopD_dom"/>
</dbReference>
<dbReference type="Proteomes" id="UP000050501">
    <property type="component" value="Unassembled WGS sequence"/>
</dbReference>
<evidence type="ECO:0000313" key="3">
    <source>
        <dbReference type="EMBL" id="KPL81797.1"/>
    </source>
</evidence>
<dbReference type="AlphaFoldDB" id="A0A0P6XEZ8"/>
<keyword evidence="1" id="KW-1133">Transmembrane helix</keyword>
<feature type="transmembrane region" description="Helical" evidence="1">
    <location>
        <begin position="57"/>
        <end position="76"/>
    </location>
</feature>
<protein>
    <recommendedName>
        <fullName evidence="2">Copper resistance protein D domain-containing protein</fullName>
    </recommendedName>
</protein>
<dbReference type="OrthoDB" id="163918at2"/>
<keyword evidence="4" id="KW-1185">Reference proteome</keyword>
<sequence length="170" mass="18627">MNSPTWAMTAAYSLHLFATVAWVGALISVAVIFIPVGRKRLSSETYAAFFDGIVPRVQQIGWLSLFVLIGTGMFQMSAAPQYEGFLAIGSPWATAILLKHVVIGGMVGVGVYQTWFMYPALRRTALLRAAGKSVSEKDYQRLLARENRLMAANLILAALVLIFTAWARVS</sequence>
<accession>A0A0P6XEZ8</accession>
<dbReference type="GO" id="GO:0016020">
    <property type="term" value="C:membrane"/>
    <property type="evidence" value="ECO:0007669"/>
    <property type="project" value="InterPro"/>
</dbReference>
<feature type="domain" description="Copper resistance protein D" evidence="2">
    <location>
        <begin position="54"/>
        <end position="166"/>
    </location>
</feature>
<keyword evidence="1" id="KW-0472">Membrane</keyword>
<feature type="transmembrane region" description="Helical" evidence="1">
    <location>
        <begin position="149"/>
        <end position="169"/>
    </location>
</feature>
<dbReference type="RefSeq" id="WP_062418291.1">
    <property type="nucleotide sequence ID" value="NZ_DF967974.1"/>
</dbReference>
<name>A0A0P6XEZ8_9CHLR</name>
<comment type="caution">
    <text evidence="3">The sequence shown here is derived from an EMBL/GenBank/DDBJ whole genome shotgun (WGS) entry which is preliminary data.</text>
</comment>
<dbReference type="Pfam" id="PF05425">
    <property type="entry name" value="CopD"/>
    <property type="match status" value="1"/>
</dbReference>
<feature type="transmembrane region" description="Helical" evidence="1">
    <location>
        <begin position="96"/>
        <end position="118"/>
    </location>
</feature>
<proteinExistence type="predicted"/>
<gene>
    <name evidence="3" type="ORF">ADN01_09400</name>
</gene>
<reference evidence="3 4" key="1">
    <citation type="submission" date="2015-07" db="EMBL/GenBank/DDBJ databases">
        <title>Genome sequence of Levilinea saccharolytica DSM 16555.</title>
        <authorList>
            <person name="Hemp J."/>
            <person name="Ward L.M."/>
            <person name="Pace L.A."/>
            <person name="Fischer W.W."/>
        </authorList>
    </citation>
    <scope>NUCLEOTIDE SEQUENCE [LARGE SCALE GENOMIC DNA]</scope>
    <source>
        <strain evidence="3 4">KIBI-1</strain>
    </source>
</reference>
<dbReference type="EMBL" id="LGCM01000035">
    <property type="protein sequence ID" value="KPL81797.1"/>
    <property type="molecule type" value="Genomic_DNA"/>
</dbReference>